<sequence length="433" mass="44481">MSQATAAAPAPTPKPAAPPAPVPGVTPGPTARPAEGTDLAAARGIPSALTRWRLIAALGVLAFTALTVAQLVLGMNAASRAAADADQVIRIQDLKVDLLRADALATNAFLVGGLEPNAQRAAYDDALAGASTAITAAAEAQPADQAALAELSSLVLRYGSDMEVARANNRQGLPVGAAYLREASADLRGRGMTLVESLLDANTARAKASLDDQHPLWVAIPPILALVLLGVVNQWMAPRFRRRVNTGIAIAAVGVLALGIAAVSASASQAAENARLSSGEYADLVAAAQARGAANSAKSNESLRLVARGSGKTFEDAWAKDATAVRDTMPGESDDAWSAYEASHREIVQLDDSGDWDGAVKVATDTTAGSTATFTAFDDGIATVVKDKASTVRDTLTGGRAMPLITALLTLLGGLGATYALWQGIGRRLEEYS</sequence>
<evidence type="ECO:0000313" key="4">
    <source>
        <dbReference type="Proteomes" id="UP000013167"/>
    </source>
</evidence>
<dbReference type="Proteomes" id="UP000013167">
    <property type="component" value="Unassembled WGS sequence"/>
</dbReference>
<gene>
    <name evidence="3" type="ORF">BN10_1130014</name>
</gene>
<evidence type="ECO:0000256" key="1">
    <source>
        <dbReference type="SAM" id="MobiDB-lite"/>
    </source>
</evidence>
<proteinExistence type="predicted"/>
<feature type="compositionally biased region" description="Pro residues" evidence="1">
    <location>
        <begin position="10"/>
        <end position="26"/>
    </location>
</feature>
<evidence type="ECO:0000313" key="3">
    <source>
        <dbReference type="EMBL" id="CCH68702.1"/>
    </source>
</evidence>
<name>N0DXT3_9MICO</name>
<protein>
    <recommendedName>
        <fullName evidence="5">Secreted protein</fullName>
    </recommendedName>
</protein>
<feature type="region of interest" description="Disordered" evidence="1">
    <location>
        <begin position="1"/>
        <end position="36"/>
    </location>
</feature>
<feature type="transmembrane region" description="Helical" evidence="2">
    <location>
        <begin position="401"/>
        <end position="422"/>
    </location>
</feature>
<accession>N0DXT3</accession>
<keyword evidence="2" id="KW-1133">Transmembrane helix</keyword>
<keyword evidence="2" id="KW-0812">Transmembrane</keyword>
<keyword evidence="4" id="KW-1185">Reference proteome</keyword>
<dbReference type="STRING" id="1193181.BN10_1130014"/>
<organism evidence="3 4">
    <name type="scientific">Phycicoccus elongatus Lp2</name>
    <dbReference type="NCBI Taxonomy" id="1193181"/>
    <lineage>
        <taxon>Bacteria</taxon>
        <taxon>Bacillati</taxon>
        <taxon>Actinomycetota</taxon>
        <taxon>Actinomycetes</taxon>
        <taxon>Micrococcales</taxon>
        <taxon>Intrasporangiaceae</taxon>
        <taxon>Phycicoccus</taxon>
    </lineage>
</organism>
<dbReference type="EMBL" id="CAIZ01000017">
    <property type="protein sequence ID" value="CCH68702.1"/>
    <property type="molecule type" value="Genomic_DNA"/>
</dbReference>
<comment type="caution">
    <text evidence="3">The sequence shown here is derived from an EMBL/GenBank/DDBJ whole genome shotgun (WGS) entry which is preliminary data.</text>
</comment>
<dbReference type="HOGENOM" id="CLU_038241_1_0_11"/>
<evidence type="ECO:0000256" key="2">
    <source>
        <dbReference type="SAM" id="Phobius"/>
    </source>
</evidence>
<dbReference type="eggNOG" id="COG5278">
    <property type="taxonomic scope" value="Bacteria"/>
</dbReference>
<reference evidence="3 4" key="1">
    <citation type="journal article" date="2013" name="ISME J.">
        <title>A metabolic model for members of the genus Tetrasphaera involved in enhanced biological phosphorus removal.</title>
        <authorList>
            <person name="Kristiansen R."/>
            <person name="Nguyen H.T.T."/>
            <person name="Saunders A.M."/>
            <person name="Nielsen J.L."/>
            <person name="Wimmer R."/>
            <person name="Le V.Q."/>
            <person name="McIlroy S.J."/>
            <person name="Petrovski S."/>
            <person name="Seviour R.J."/>
            <person name="Calteau A."/>
            <person name="Nielsen K.L."/>
            <person name="Nielsen P.H."/>
        </authorList>
    </citation>
    <scope>NUCLEOTIDE SEQUENCE [LARGE SCALE GENOMIC DNA]</scope>
    <source>
        <strain evidence="3 4">Lp2</strain>
    </source>
</reference>
<evidence type="ECO:0008006" key="5">
    <source>
        <dbReference type="Google" id="ProtNLM"/>
    </source>
</evidence>
<keyword evidence="2" id="KW-0472">Membrane</keyword>
<feature type="transmembrane region" description="Helical" evidence="2">
    <location>
        <begin position="248"/>
        <end position="267"/>
    </location>
</feature>
<dbReference type="AlphaFoldDB" id="N0DXT3"/>
<feature type="transmembrane region" description="Helical" evidence="2">
    <location>
        <begin position="52"/>
        <end position="73"/>
    </location>
</feature>
<feature type="transmembrane region" description="Helical" evidence="2">
    <location>
        <begin position="216"/>
        <end position="236"/>
    </location>
</feature>
<dbReference type="OrthoDB" id="3218196at2"/>
<dbReference type="RefSeq" id="WP_010851601.1">
    <property type="nucleotide sequence ID" value="NZ_HF570956.1"/>
</dbReference>